<protein>
    <recommendedName>
        <fullName evidence="3">DUF1484 family protein</fullName>
    </recommendedName>
</protein>
<gene>
    <name evidence="1" type="ORF">ACFSF0_09430</name>
</gene>
<evidence type="ECO:0000313" key="2">
    <source>
        <dbReference type="Proteomes" id="UP001597304"/>
    </source>
</evidence>
<reference evidence="2" key="1">
    <citation type="journal article" date="2019" name="Int. J. Syst. Evol. Microbiol.">
        <title>The Global Catalogue of Microorganisms (GCM) 10K type strain sequencing project: providing services to taxonomists for standard genome sequencing and annotation.</title>
        <authorList>
            <consortium name="The Broad Institute Genomics Platform"/>
            <consortium name="The Broad Institute Genome Sequencing Center for Infectious Disease"/>
            <person name="Wu L."/>
            <person name="Ma J."/>
        </authorList>
    </citation>
    <scope>NUCLEOTIDE SEQUENCE [LARGE SCALE GENOMIC DNA]</scope>
    <source>
        <strain evidence="2">LMG 29247</strain>
    </source>
</reference>
<keyword evidence="2" id="KW-1185">Reference proteome</keyword>
<evidence type="ECO:0008006" key="3">
    <source>
        <dbReference type="Google" id="ProtNLM"/>
    </source>
</evidence>
<evidence type="ECO:0000313" key="1">
    <source>
        <dbReference type="EMBL" id="MFD1710824.1"/>
    </source>
</evidence>
<sequence>MSTKHAPDAHTEEYLLPRTEALLAGTLALMTGLAHTPLCASHRELMATKVRANLAELAAQPHVSEALRTVLCRLSGQWGDDPAAAPAVSAWPTGPVQVH</sequence>
<comment type="caution">
    <text evidence="1">The sequence shown here is derived from an EMBL/GenBank/DDBJ whole genome shotgun (WGS) entry which is preliminary data.</text>
</comment>
<dbReference type="Proteomes" id="UP001597304">
    <property type="component" value="Unassembled WGS sequence"/>
</dbReference>
<proteinExistence type="predicted"/>
<accession>A0ABW4KST2</accession>
<name>A0ABW4KST2_9BURK</name>
<dbReference type="RefSeq" id="WP_147911651.1">
    <property type="nucleotide sequence ID" value="NZ_JBHUEJ010000019.1"/>
</dbReference>
<dbReference type="EMBL" id="JBHUEJ010000019">
    <property type="protein sequence ID" value="MFD1710824.1"/>
    <property type="molecule type" value="Genomic_DNA"/>
</dbReference>
<organism evidence="1 2">
    <name type="scientific">Ottowia flava</name>
    <dbReference type="NCBI Taxonomy" id="2675430"/>
    <lineage>
        <taxon>Bacteria</taxon>
        <taxon>Pseudomonadati</taxon>
        <taxon>Pseudomonadota</taxon>
        <taxon>Betaproteobacteria</taxon>
        <taxon>Burkholderiales</taxon>
        <taxon>Comamonadaceae</taxon>
        <taxon>Ottowia</taxon>
    </lineage>
</organism>